<dbReference type="InterPro" id="IPR020845">
    <property type="entry name" value="AMP-binding_CS"/>
</dbReference>
<dbReference type="Pfam" id="PF00501">
    <property type="entry name" value="AMP-binding"/>
    <property type="match status" value="1"/>
</dbReference>
<dbReference type="InterPro" id="IPR042099">
    <property type="entry name" value="ANL_N_sf"/>
</dbReference>
<dbReference type="Pfam" id="PF14518">
    <property type="entry name" value="Haem_oxygenas_2"/>
    <property type="match status" value="1"/>
</dbReference>
<dbReference type="InterPro" id="IPR016084">
    <property type="entry name" value="Haem_Oase-like_multi-hlx"/>
</dbReference>
<dbReference type="Proteomes" id="UP000552700">
    <property type="component" value="Unassembled WGS sequence"/>
</dbReference>
<protein>
    <submittedName>
        <fullName evidence="2">Acyl-CoA synthetase (AMP-forming)/AMP-acid ligase II</fullName>
    </submittedName>
</protein>
<comment type="caution">
    <text evidence="2">The sequence shown here is derived from an EMBL/GenBank/DDBJ whole genome shotgun (WGS) entry which is preliminary data.</text>
</comment>
<keyword evidence="3" id="KW-1185">Reference proteome</keyword>
<reference evidence="2 3" key="1">
    <citation type="submission" date="2020-08" db="EMBL/GenBank/DDBJ databases">
        <title>Genomic Encyclopedia of Type Strains, Phase IV (KMG-IV): sequencing the most valuable type-strain genomes for metagenomic binning, comparative biology and taxonomic classification.</title>
        <authorList>
            <person name="Goeker M."/>
        </authorList>
    </citation>
    <scope>NUCLEOTIDE SEQUENCE [LARGE SCALE GENOMIC DNA]</scope>
    <source>
        <strain evidence="2 3">DSM 102255</strain>
    </source>
</reference>
<organism evidence="2 3">
    <name type="scientific">Sphingobium subterraneum</name>
    <dbReference type="NCBI Taxonomy" id="627688"/>
    <lineage>
        <taxon>Bacteria</taxon>
        <taxon>Pseudomonadati</taxon>
        <taxon>Pseudomonadota</taxon>
        <taxon>Alphaproteobacteria</taxon>
        <taxon>Sphingomonadales</taxon>
        <taxon>Sphingomonadaceae</taxon>
        <taxon>Sphingobium</taxon>
    </lineage>
</organism>
<feature type="domain" description="AMP-dependent synthetase/ligase" evidence="1">
    <location>
        <begin position="119"/>
        <end position="312"/>
    </location>
</feature>
<dbReference type="AlphaFoldDB" id="A0A841J7X1"/>
<dbReference type="Pfam" id="PF23562">
    <property type="entry name" value="AMP-binding_C_3"/>
    <property type="match status" value="1"/>
</dbReference>
<dbReference type="GO" id="GO:0031956">
    <property type="term" value="F:medium-chain fatty acid-CoA ligase activity"/>
    <property type="evidence" value="ECO:0007669"/>
    <property type="project" value="TreeGrafter"/>
</dbReference>
<dbReference type="SUPFAM" id="SSF48613">
    <property type="entry name" value="Heme oxygenase-like"/>
    <property type="match status" value="1"/>
</dbReference>
<dbReference type="PROSITE" id="PS00455">
    <property type="entry name" value="AMP_BINDING"/>
    <property type="match status" value="1"/>
</dbReference>
<dbReference type="RefSeq" id="WP_184080850.1">
    <property type="nucleotide sequence ID" value="NZ_JACIJP010000003.1"/>
</dbReference>
<dbReference type="Gene3D" id="1.20.910.10">
    <property type="entry name" value="Heme oxygenase-like"/>
    <property type="match status" value="1"/>
</dbReference>
<keyword evidence="2" id="KW-0436">Ligase</keyword>
<evidence type="ECO:0000313" key="3">
    <source>
        <dbReference type="Proteomes" id="UP000552700"/>
    </source>
</evidence>
<dbReference type="GO" id="GO:0006631">
    <property type="term" value="P:fatty acid metabolic process"/>
    <property type="evidence" value="ECO:0007669"/>
    <property type="project" value="TreeGrafter"/>
</dbReference>
<dbReference type="Gene3D" id="3.40.50.12780">
    <property type="entry name" value="N-terminal domain of ligase-like"/>
    <property type="match status" value="1"/>
</dbReference>
<evidence type="ECO:0000313" key="2">
    <source>
        <dbReference type="EMBL" id="MBB6124625.1"/>
    </source>
</evidence>
<sequence>MLLGTLRDHATTAPDRIAVDPVSTPPLTYGALAVAVEGLAERLITRHDAGRPVAMQTDHGITELLLELALLEASTPVLSLPSFFTTDQLRHAIETCGAQALYRSADPDSFAPCDAVPIALPTGTARITFTSGSSGTPKGVCLSAAHMMEVAAAVVDVVGQDHAGRHLALLPPGILLETVAGMFATLLAGGTYLCPPQAMVGMADPFRPDVPAMVRAITEWNVTSLIIVPEYLAGLVSHMEAQGTRLPTLTIVAVGGARTPRSLLDRARAVGLPVRQGYGLTECASVVSLEDADDAAPGSVGRPLSHMHASIAVDGEVMLDGPVCLGTVGALRDAGPFATGDIGRIDSQGRLWIEGRKSTMIVTSFGRNISPEWVEEALLAQPGIEQAMVHGDGRPMPEALLTPAFPDADLAAAVTAANALLPPYASIGAWREVAHFTPANGMLTGNGRLRRGAIAQAWLSGEPTFFLELEAATTRERLRFLQIRQIQAGLKGTIDRNGYLAYLAQAYHHVRHTVPLLQAARAGLAHRSDLAAALDEYVAEETGHEEWILSDIAMAGGDAEAVRHSAPAEPTRAMVDHAYAQITAGNAIAFFGMVYVLESVSVALASRGASAVAQHLSLPPEAFTYLTSHGTLDQDHMRFFAQLVNGLSDPADRAAIVQMAKDIFSLYGAVFASVSLEAAHVPA</sequence>
<dbReference type="SUPFAM" id="SSF56801">
    <property type="entry name" value="Acetyl-CoA synthetase-like"/>
    <property type="match status" value="1"/>
</dbReference>
<evidence type="ECO:0000259" key="1">
    <source>
        <dbReference type="Pfam" id="PF00501"/>
    </source>
</evidence>
<proteinExistence type="predicted"/>
<accession>A0A841J7X1</accession>
<name>A0A841J7X1_9SPHN</name>
<dbReference type="PANTHER" id="PTHR43201">
    <property type="entry name" value="ACYL-COA SYNTHETASE"/>
    <property type="match status" value="1"/>
</dbReference>
<gene>
    <name evidence="2" type="ORF">FHS92_002370</name>
</gene>
<dbReference type="SMART" id="SM01236">
    <property type="entry name" value="Haem_oxygenase_2"/>
    <property type="match status" value="1"/>
</dbReference>
<dbReference type="InterPro" id="IPR000873">
    <property type="entry name" value="AMP-dep_synth/lig_dom"/>
</dbReference>
<dbReference type="EMBL" id="JACIJP010000003">
    <property type="protein sequence ID" value="MBB6124625.1"/>
    <property type="molecule type" value="Genomic_DNA"/>
</dbReference>
<dbReference type="PANTHER" id="PTHR43201:SF32">
    <property type="entry name" value="2-SUCCINYLBENZOATE--COA LIGASE, CHLOROPLASTIC_PEROXISOMAL"/>
    <property type="match status" value="1"/>
</dbReference>